<dbReference type="Gene3D" id="3.40.50.1820">
    <property type="entry name" value="alpha/beta hydrolase"/>
    <property type="match status" value="1"/>
</dbReference>
<accession>A0AAW5I3B0</accession>
<reference evidence="4" key="1">
    <citation type="submission" date="2022-07" db="EMBL/GenBank/DDBJ databases">
        <title>Prevotella copri.</title>
        <authorList>
            <person name="Yang C."/>
        </authorList>
    </citation>
    <scope>NUCLEOTIDE SEQUENCE</scope>
    <source>
        <strain evidence="4">HF88</strain>
    </source>
</reference>
<evidence type="ECO:0000313" key="4">
    <source>
        <dbReference type="EMBL" id="MCP9500819.1"/>
    </source>
</evidence>
<feature type="signal peptide" evidence="2">
    <location>
        <begin position="1"/>
        <end position="26"/>
    </location>
</feature>
<organism evidence="4 5">
    <name type="scientific">Segatella copri</name>
    <dbReference type="NCBI Taxonomy" id="165179"/>
    <lineage>
        <taxon>Bacteria</taxon>
        <taxon>Pseudomonadati</taxon>
        <taxon>Bacteroidota</taxon>
        <taxon>Bacteroidia</taxon>
        <taxon>Bacteroidales</taxon>
        <taxon>Prevotellaceae</taxon>
        <taxon>Segatella</taxon>
    </lineage>
</organism>
<dbReference type="EMBL" id="JANDXR010000003">
    <property type="protein sequence ID" value="MCP9500819.1"/>
    <property type="molecule type" value="Genomic_DNA"/>
</dbReference>
<keyword evidence="1 4" id="KW-0378">Hydrolase</keyword>
<evidence type="ECO:0000259" key="3">
    <source>
        <dbReference type="Pfam" id="PF20434"/>
    </source>
</evidence>
<dbReference type="PANTHER" id="PTHR48081:SF9">
    <property type="entry name" value="CARBOXYLESTERASE"/>
    <property type="match status" value="1"/>
</dbReference>
<gene>
    <name evidence="4" type="ORF">NND11_04535</name>
</gene>
<evidence type="ECO:0000256" key="2">
    <source>
        <dbReference type="SAM" id="SignalP"/>
    </source>
</evidence>
<feature type="domain" description="BD-FAE-like" evidence="3">
    <location>
        <begin position="50"/>
        <end position="150"/>
    </location>
</feature>
<dbReference type="InterPro" id="IPR029058">
    <property type="entry name" value="AB_hydrolase_fold"/>
</dbReference>
<evidence type="ECO:0000256" key="1">
    <source>
        <dbReference type="ARBA" id="ARBA00022801"/>
    </source>
</evidence>
<keyword evidence="2" id="KW-0732">Signal</keyword>
<dbReference type="InterPro" id="IPR049492">
    <property type="entry name" value="BD-FAE-like_dom"/>
</dbReference>
<evidence type="ECO:0000313" key="5">
    <source>
        <dbReference type="Proteomes" id="UP001206014"/>
    </source>
</evidence>
<comment type="caution">
    <text evidence="4">The sequence shown here is derived from an EMBL/GenBank/DDBJ whole genome shotgun (WGS) entry which is preliminary data.</text>
</comment>
<dbReference type="PANTHER" id="PTHR48081">
    <property type="entry name" value="AB HYDROLASE SUPERFAMILY PROTEIN C4A8.06C"/>
    <property type="match status" value="1"/>
</dbReference>
<dbReference type="Proteomes" id="UP001206014">
    <property type="component" value="Unassembled WGS sequence"/>
</dbReference>
<dbReference type="SUPFAM" id="SSF53474">
    <property type="entry name" value="alpha/beta-Hydrolases"/>
    <property type="match status" value="1"/>
</dbReference>
<dbReference type="InterPro" id="IPR050300">
    <property type="entry name" value="GDXG_lipolytic_enzyme"/>
</dbReference>
<sequence length="276" mass="30774">MDIKMKRFLLLGICAFVCLLVGAQSANEKIVHDIQYKTTKDTYVKERCKLDIYYNDSLKDCPVVVWYHGGGLTSGSKQLPAKLLNQGLVVIGVNYRLLPKVKIDECLDDCAAALAWAFKNVGRYGGDARKIFVSGHSAGGYITAMLGLDKSWLARYGEDANALAGLIPFSGQMISHFSYRQMNGIDNLQPTIDQYAPLFHVRKDAAPLVLITGDRDIELFGRYEENAYMWRMMKLVGHQNTSLYEIAGHGHGPMGDPAFHILLQSVNKILGKNYSF</sequence>
<dbReference type="AlphaFoldDB" id="A0AAW5I3B0"/>
<feature type="chain" id="PRO_5043756060" evidence="2">
    <location>
        <begin position="27"/>
        <end position="276"/>
    </location>
</feature>
<name>A0AAW5I3B0_9BACT</name>
<dbReference type="Pfam" id="PF20434">
    <property type="entry name" value="BD-FAE"/>
    <property type="match status" value="1"/>
</dbReference>
<proteinExistence type="predicted"/>
<dbReference type="GO" id="GO:0016787">
    <property type="term" value="F:hydrolase activity"/>
    <property type="evidence" value="ECO:0007669"/>
    <property type="project" value="UniProtKB-KW"/>
</dbReference>
<protein>
    <submittedName>
        <fullName evidence="4">Alpha/beta hydrolase</fullName>
    </submittedName>
</protein>